<evidence type="ECO:0000313" key="2">
    <source>
        <dbReference type="Proteomes" id="UP000032142"/>
    </source>
</evidence>
<accession>A0A0B0NS58</accession>
<reference evidence="2" key="1">
    <citation type="submission" date="2014-09" db="EMBL/GenBank/DDBJ databases">
        <authorList>
            <person name="Mudge J."/>
            <person name="Ramaraj T."/>
            <person name="Lindquist I.E."/>
            <person name="Bharti A.K."/>
            <person name="Sundararajan A."/>
            <person name="Cameron C.T."/>
            <person name="Woodward J.E."/>
            <person name="May G.D."/>
            <person name="Brubaker C."/>
            <person name="Broadhvest J."/>
            <person name="Wilkins T.A."/>
        </authorList>
    </citation>
    <scope>NUCLEOTIDE SEQUENCE</scope>
    <source>
        <strain evidence="2">cv. AKA8401</strain>
    </source>
</reference>
<keyword evidence="2" id="KW-1185">Reference proteome</keyword>
<dbReference type="EMBL" id="KN408055">
    <property type="protein sequence ID" value="KHG17328.1"/>
    <property type="molecule type" value="Genomic_DNA"/>
</dbReference>
<name>A0A0B0NS58_GOSAR</name>
<evidence type="ECO:0000313" key="1">
    <source>
        <dbReference type="EMBL" id="KHG17328.1"/>
    </source>
</evidence>
<dbReference type="AlphaFoldDB" id="A0A0B0NS58"/>
<protein>
    <submittedName>
        <fullName evidence="1">Uncharacterized protein</fullName>
    </submittedName>
</protein>
<organism evidence="1 2">
    <name type="scientific">Gossypium arboreum</name>
    <name type="common">Tree cotton</name>
    <name type="synonym">Gossypium nanking</name>
    <dbReference type="NCBI Taxonomy" id="29729"/>
    <lineage>
        <taxon>Eukaryota</taxon>
        <taxon>Viridiplantae</taxon>
        <taxon>Streptophyta</taxon>
        <taxon>Embryophyta</taxon>
        <taxon>Tracheophyta</taxon>
        <taxon>Spermatophyta</taxon>
        <taxon>Magnoliopsida</taxon>
        <taxon>eudicotyledons</taxon>
        <taxon>Gunneridae</taxon>
        <taxon>Pentapetalae</taxon>
        <taxon>rosids</taxon>
        <taxon>malvids</taxon>
        <taxon>Malvales</taxon>
        <taxon>Malvaceae</taxon>
        <taxon>Malvoideae</taxon>
        <taxon>Gossypium</taxon>
    </lineage>
</organism>
<sequence>MSGTLASKSENMQDHVWDIGIILKASFELEDRQGSSSHYRPIFGAFENL</sequence>
<dbReference type="Proteomes" id="UP000032142">
    <property type="component" value="Unassembled WGS sequence"/>
</dbReference>
<proteinExistence type="predicted"/>
<gene>
    <name evidence="1" type="ORF">F383_10548</name>
</gene>